<sequence>MVEFVIDGDDLEFTLSYEEDELSFLFEKSNKLMLKDQEMFQRQIENFGYAFSYGMKEVILTDDEDEEGCDILREEGEERGDEERGSGGGRDKIGSEGRRRGDDPFLSKYFNFSKELLACFLVDQLDDYFARKNKIHDKGVKPILELVKKTNPGGAGEDLQGVQGERLCRVLEHRRRGRSSHSSSGAGTEEGEAKRILAAALLTSDDEDSKPPTTMEKRKTKMVRFTQQQIKNCMAFSADISDDDDEESLPKLSEVLSKDILDRVPPEFENTRGERKARWEKLRDDLHEERDAILKQYYTKGYAEYEVYDDEDDDEDEDNKVPARVAPPGRRRRFRNGDFILSYEDDELEIFDEDMLMDQAMIRQQIENFGYGFLHSWREVIHTDSEEEDDPVSDDDDEEEDDFFTNDDDDQQNVDQMAKSIYHWLLLYYK</sequence>
<evidence type="ECO:0000256" key="1">
    <source>
        <dbReference type="SAM" id="MobiDB-lite"/>
    </source>
</evidence>
<dbReference type="Gramene" id="OBART11G20790.1">
    <property type="protein sequence ID" value="OBART11G20790.1"/>
    <property type="gene ID" value="OBART11G20790"/>
</dbReference>
<feature type="region of interest" description="Disordered" evidence="1">
    <location>
        <begin position="384"/>
        <end position="412"/>
    </location>
</feature>
<reference evidence="2" key="1">
    <citation type="journal article" date="2009" name="Rice">
        <title>De Novo Next Generation Sequencing of Plant Genomes.</title>
        <authorList>
            <person name="Rounsley S."/>
            <person name="Marri P.R."/>
            <person name="Yu Y."/>
            <person name="He R."/>
            <person name="Sisneros N."/>
            <person name="Goicoechea J.L."/>
            <person name="Lee S.J."/>
            <person name="Angelova A."/>
            <person name="Kudrna D."/>
            <person name="Luo M."/>
            <person name="Affourtit J."/>
            <person name="Desany B."/>
            <person name="Knight J."/>
            <person name="Niazi F."/>
            <person name="Egholm M."/>
            <person name="Wing R.A."/>
        </authorList>
    </citation>
    <scope>NUCLEOTIDE SEQUENCE [LARGE SCALE GENOMIC DNA]</scope>
    <source>
        <strain evidence="2">cv. IRGC 105608</strain>
    </source>
</reference>
<dbReference type="PaxDb" id="65489-OBART11G20790.1"/>
<name>A0A0D3HPA5_9ORYZ</name>
<feature type="region of interest" description="Disordered" evidence="1">
    <location>
        <begin position="172"/>
        <end position="191"/>
    </location>
</feature>
<feature type="compositionally biased region" description="Acidic residues" evidence="1">
    <location>
        <begin position="385"/>
        <end position="412"/>
    </location>
</feature>
<dbReference type="EnsemblPlants" id="OBART11G20790.1">
    <property type="protein sequence ID" value="OBART11G20790.1"/>
    <property type="gene ID" value="OBART11G20790"/>
</dbReference>
<keyword evidence="3" id="KW-1185">Reference proteome</keyword>
<evidence type="ECO:0000313" key="2">
    <source>
        <dbReference type="EnsemblPlants" id="OBART11G20790.1"/>
    </source>
</evidence>
<feature type="region of interest" description="Disordered" evidence="1">
    <location>
        <begin position="74"/>
        <end position="99"/>
    </location>
</feature>
<dbReference type="AlphaFoldDB" id="A0A0D3HPA5"/>
<accession>A0A0D3HPA5</accession>
<dbReference type="PANTHER" id="PTHR36138:SF12">
    <property type="entry name" value="OS11G0638500 PROTEIN"/>
    <property type="match status" value="1"/>
</dbReference>
<proteinExistence type="predicted"/>
<protein>
    <submittedName>
        <fullName evidence="2">Uncharacterized protein</fullName>
    </submittedName>
</protein>
<evidence type="ECO:0000313" key="3">
    <source>
        <dbReference type="Proteomes" id="UP000026960"/>
    </source>
</evidence>
<organism evidence="2">
    <name type="scientific">Oryza barthii</name>
    <dbReference type="NCBI Taxonomy" id="65489"/>
    <lineage>
        <taxon>Eukaryota</taxon>
        <taxon>Viridiplantae</taxon>
        <taxon>Streptophyta</taxon>
        <taxon>Embryophyta</taxon>
        <taxon>Tracheophyta</taxon>
        <taxon>Spermatophyta</taxon>
        <taxon>Magnoliopsida</taxon>
        <taxon>Liliopsida</taxon>
        <taxon>Poales</taxon>
        <taxon>Poaceae</taxon>
        <taxon>BOP clade</taxon>
        <taxon>Oryzoideae</taxon>
        <taxon>Oryzeae</taxon>
        <taxon>Oryzinae</taxon>
        <taxon>Oryza</taxon>
    </lineage>
</organism>
<dbReference type="PANTHER" id="PTHR36138">
    <property type="entry name" value="EXPRESSED PROTEIN-RELATED"/>
    <property type="match status" value="1"/>
</dbReference>
<dbReference type="Proteomes" id="UP000026960">
    <property type="component" value="Chromosome 11"/>
</dbReference>
<reference evidence="2" key="2">
    <citation type="submission" date="2015-03" db="UniProtKB">
        <authorList>
            <consortium name="EnsemblPlants"/>
        </authorList>
    </citation>
    <scope>IDENTIFICATION</scope>
</reference>
<dbReference type="HOGENOM" id="CLU_638387_0_0_1"/>